<dbReference type="GO" id="GO:0050482">
    <property type="term" value="P:arachidonate secretion"/>
    <property type="evidence" value="ECO:0007669"/>
    <property type="project" value="InterPro"/>
</dbReference>
<dbReference type="EC" id="3.1.1.4" evidence="3"/>
<comment type="subcellular location">
    <subcellularLocation>
        <location evidence="2">Secreted</location>
    </subcellularLocation>
</comment>
<proteinExistence type="predicted"/>
<keyword evidence="13" id="KW-0812">Transmembrane</keyword>
<keyword evidence="6" id="KW-0479">Metal-binding</keyword>
<organism evidence="15 16">
    <name type="scientific">Cotesia congregata</name>
    <name type="common">Parasitoid wasp</name>
    <name type="synonym">Apanteles congregatus</name>
    <dbReference type="NCBI Taxonomy" id="51543"/>
    <lineage>
        <taxon>Eukaryota</taxon>
        <taxon>Metazoa</taxon>
        <taxon>Ecdysozoa</taxon>
        <taxon>Arthropoda</taxon>
        <taxon>Hexapoda</taxon>
        <taxon>Insecta</taxon>
        <taxon>Pterygota</taxon>
        <taxon>Neoptera</taxon>
        <taxon>Endopterygota</taxon>
        <taxon>Hymenoptera</taxon>
        <taxon>Apocrita</taxon>
        <taxon>Ichneumonoidea</taxon>
        <taxon>Braconidae</taxon>
        <taxon>Microgastrinae</taxon>
        <taxon>Cotesia</taxon>
    </lineage>
</organism>
<keyword evidence="9" id="KW-0442">Lipid degradation</keyword>
<evidence type="ECO:0000256" key="7">
    <source>
        <dbReference type="ARBA" id="ARBA00022801"/>
    </source>
</evidence>
<dbReference type="GO" id="GO:0006644">
    <property type="term" value="P:phospholipid metabolic process"/>
    <property type="evidence" value="ECO:0007669"/>
    <property type="project" value="InterPro"/>
</dbReference>
<dbReference type="FunFam" id="1.20.90.10:FF:000002">
    <property type="entry name" value="Phospholipase A2 group III"/>
    <property type="match status" value="1"/>
</dbReference>
<keyword evidence="13" id="KW-1133">Transmembrane helix</keyword>
<dbReference type="GO" id="GO:0016042">
    <property type="term" value="P:lipid catabolic process"/>
    <property type="evidence" value="ECO:0007669"/>
    <property type="project" value="UniProtKB-KW"/>
</dbReference>
<dbReference type="PROSITE" id="PS00118">
    <property type="entry name" value="PA2_HIS"/>
    <property type="match status" value="1"/>
</dbReference>
<evidence type="ECO:0000256" key="8">
    <source>
        <dbReference type="ARBA" id="ARBA00022837"/>
    </source>
</evidence>
<dbReference type="InterPro" id="IPR016090">
    <property type="entry name" value="PLA2-like_dom"/>
</dbReference>
<dbReference type="SUPFAM" id="SSF48619">
    <property type="entry name" value="Phospholipase A2, PLA2"/>
    <property type="match status" value="1"/>
</dbReference>
<keyword evidence="7" id="KW-0378">Hydrolase</keyword>
<keyword evidence="8" id="KW-0106">Calcium</keyword>
<evidence type="ECO:0000256" key="5">
    <source>
        <dbReference type="ARBA" id="ARBA00022525"/>
    </source>
</evidence>
<keyword evidence="11" id="KW-1015">Disulfide bond</keyword>
<dbReference type="AlphaFoldDB" id="A0A8J2MHF8"/>
<evidence type="ECO:0000256" key="6">
    <source>
        <dbReference type="ARBA" id="ARBA00022723"/>
    </source>
</evidence>
<evidence type="ECO:0000256" key="9">
    <source>
        <dbReference type="ARBA" id="ARBA00022963"/>
    </source>
</evidence>
<keyword evidence="10" id="KW-0443">Lipid metabolism</keyword>
<keyword evidence="13" id="KW-0472">Membrane</keyword>
<evidence type="ECO:0000313" key="16">
    <source>
        <dbReference type="Proteomes" id="UP000786811"/>
    </source>
</evidence>
<feature type="transmembrane region" description="Helical" evidence="13">
    <location>
        <begin position="12"/>
        <end position="31"/>
    </location>
</feature>
<evidence type="ECO:0000256" key="12">
    <source>
        <dbReference type="ARBA" id="ARBA00029903"/>
    </source>
</evidence>
<sequence>MGASITFGMRVIFFVYLSVQINTVLIAGGLVESNQKELEEILEIYSGNNFEEFDQKSTRLSTIEEGLAGIKGSVKKIKSWIPKKWTNNLDSDSQESTPKIKFSDFVRQYSSKIRAIFPGTRWCGDGNIARDDTDLGPFKHTDACCRQHDKCPFNLESGETLGPLKNNGAFTRSWCACDQDFYNCLKAANNPIAREIGVTYFTVLGPQCIDYNFPVTCISKSSVLDITGRKCLEYKYDKSQKKIIQWKDSPNYVEILNKG</sequence>
<evidence type="ECO:0000256" key="1">
    <source>
        <dbReference type="ARBA" id="ARBA00001913"/>
    </source>
</evidence>
<evidence type="ECO:0000256" key="3">
    <source>
        <dbReference type="ARBA" id="ARBA00013278"/>
    </source>
</evidence>
<keyword evidence="16" id="KW-1185">Reference proteome</keyword>
<dbReference type="GO" id="GO:0005576">
    <property type="term" value="C:extracellular region"/>
    <property type="evidence" value="ECO:0007669"/>
    <property type="project" value="UniProtKB-SubCell"/>
</dbReference>
<dbReference type="OrthoDB" id="8187220at2759"/>
<comment type="cofactor">
    <cofactor evidence="1">
        <name>Ca(2+)</name>
        <dbReference type="ChEBI" id="CHEBI:29108"/>
    </cofactor>
</comment>
<dbReference type="Gene3D" id="1.20.90.10">
    <property type="entry name" value="Phospholipase A2 domain"/>
    <property type="match status" value="1"/>
</dbReference>
<accession>A0A8J2MHF8</accession>
<dbReference type="Pfam" id="PF05826">
    <property type="entry name" value="Phospholip_A2_2"/>
    <property type="match status" value="1"/>
</dbReference>
<keyword evidence="5" id="KW-0964">Secreted</keyword>
<dbReference type="Proteomes" id="UP000786811">
    <property type="component" value="Unassembled WGS sequence"/>
</dbReference>
<feature type="domain" description="Phospholipase A2-like central" evidence="14">
    <location>
        <begin position="116"/>
        <end position="211"/>
    </location>
</feature>
<evidence type="ECO:0000259" key="14">
    <source>
        <dbReference type="Pfam" id="PF05826"/>
    </source>
</evidence>
<name>A0A8J2MHF8_COTCN</name>
<dbReference type="GO" id="GO:0004623">
    <property type="term" value="F:phospholipase A2 activity"/>
    <property type="evidence" value="ECO:0007669"/>
    <property type="project" value="UniProtKB-EC"/>
</dbReference>
<evidence type="ECO:0000256" key="13">
    <source>
        <dbReference type="SAM" id="Phobius"/>
    </source>
</evidence>
<protein>
    <recommendedName>
        <fullName evidence="4">Phospholipase A2</fullName>
        <ecNumber evidence="3">3.1.1.4</ecNumber>
    </recommendedName>
    <alternativeName>
        <fullName evidence="12">Phosphatidylcholine 2-acylhydrolase</fullName>
    </alternativeName>
</protein>
<gene>
    <name evidence="15" type="ORF">HICCMSTLAB_LOCUS3776</name>
</gene>
<dbReference type="GO" id="GO:0046872">
    <property type="term" value="F:metal ion binding"/>
    <property type="evidence" value="ECO:0007669"/>
    <property type="project" value="UniProtKB-KW"/>
</dbReference>
<evidence type="ECO:0000256" key="4">
    <source>
        <dbReference type="ARBA" id="ARBA00021721"/>
    </source>
</evidence>
<evidence type="ECO:0000256" key="2">
    <source>
        <dbReference type="ARBA" id="ARBA00004613"/>
    </source>
</evidence>
<reference evidence="15" key="1">
    <citation type="submission" date="2021-04" db="EMBL/GenBank/DDBJ databases">
        <authorList>
            <person name="Chebbi M.A.C M."/>
        </authorList>
    </citation>
    <scope>NUCLEOTIDE SEQUENCE</scope>
</reference>
<dbReference type="EMBL" id="CAJNRD030001118">
    <property type="protein sequence ID" value="CAG5083238.1"/>
    <property type="molecule type" value="Genomic_DNA"/>
</dbReference>
<dbReference type="InterPro" id="IPR036444">
    <property type="entry name" value="PLipase_A2_dom_sf"/>
</dbReference>
<evidence type="ECO:0000256" key="10">
    <source>
        <dbReference type="ARBA" id="ARBA00023098"/>
    </source>
</evidence>
<evidence type="ECO:0000313" key="15">
    <source>
        <dbReference type="EMBL" id="CAG5083238.1"/>
    </source>
</evidence>
<dbReference type="InterPro" id="IPR033113">
    <property type="entry name" value="PLA2_histidine"/>
</dbReference>
<comment type="caution">
    <text evidence="15">The sequence shown here is derived from an EMBL/GenBank/DDBJ whole genome shotgun (WGS) entry which is preliminary data.</text>
</comment>
<evidence type="ECO:0000256" key="11">
    <source>
        <dbReference type="ARBA" id="ARBA00023157"/>
    </source>
</evidence>
<dbReference type="PANTHER" id="PTHR12253">
    <property type="entry name" value="RH14732P"/>
    <property type="match status" value="1"/>
</dbReference>